<gene>
    <name evidence="1" type="ORF">F5876DRAFT_89837</name>
</gene>
<name>A0ACC1TVM7_9AGAR</name>
<dbReference type="Proteomes" id="UP001163835">
    <property type="component" value="Unassembled WGS sequence"/>
</dbReference>
<keyword evidence="2" id="KW-1185">Reference proteome</keyword>
<sequence>MLGSIRSHQSSTATSRRQTLCHSATLSSKPYSKMENLQKSVDICAKLITDRNGHKEVIGLSINRPLTIGRNPERSFYVIPDSSVSGLHCTIFAVRSPSGGIIVSCQDSSKNGIILNGHRIKKASVILMNGDSIRIPDSLTFTCTHVWKDPVEKVSVFDPTPPPQPARKHIGHYVVTSQCLGSGSFATVHLALSMDRRCQVACKSIRTKKGHRDELGQKINTSCCHIFLQLCTGGDLFTYINSFTEKDCKMGEDEVKYIMFQLLKGLAYLHDKMISHRGMHQFRSPENILLHAPGPYPRIQIADFGLARPKSYQETFNVCGTVSYLPPEGILALDQKHLGYVGMPSDCWSAGIILYIMLSGSHPFDYDAPSDSCNAWFDQCVAESQSISNCSQKYLRGEACLKERIIRGEVDFQWRLWSKLIEAKVLVNSLLIHDPAKRATVYKALQSPWITDDLVMLEGAYRSRIIASLSSAEKI</sequence>
<reference evidence="1" key="1">
    <citation type="submission" date="2022-09" db="EMBL/GenBank/DDBJ databases">
        <title>A Global Phylogenomic Analysis of the Shiitake Genus Lentinula.</title>
        <authorList>
            <consortium name="DOE Joint Genome Institute"/>
            <person name="Sierra-Patev S."/>
            <person name="Min B."/>
            <person name="Naranjo-Ortiz M."/>
            <person name="Looney B."/>
            <person name="Konkel Z."/>
            <person name="Slot J.C."/>
            <person name="Sakamoto Y."/>
            <person name="Steenwyk J.L."/>
            <person name="Rokas A."/>
            <person name="Carro J."/>
            <person name="Camarero S."/>
            <person name="Ferreira P."/>
            <person name="Molpeceres G."/>
            <person name="Ruiz-Duenas F.J."/>
            <person name="Serrano A."/>
            <person name="Henrissat B."/>
            <person name="Drula E."/>
            <person name="Hughes K.W."/>
            <person name="Mata J.L."/>
            <person name="Ishikawa N.K."/>
            <person name="Vargas-Isla R."/>
            <person name="Ushijima S."/>
            <person name="Smith C.A."/>
            <person name="Ahrendt S."/>
            <person name="Andreopoulos W."/>
            <person name="He G."/>
            <person name="Labutti K."/>
            <person name="Lipzen A."/>
            <person name="Ng V."/>
            <person name="Riley R."/>
            <person name="Sandor L."/>
            <person name="Barry K."/>
            <person name="Martinez A.T."/>
            <person name="Xiao Y."/>
            <person name="Gibbons J.G."/>
            <person name="Terashima K."/>
            <person name="Grigoriev I.V."/>
            <person name="Hibbett D.S."/>
        </authorList>
    </citation>
    <scope>NUCLEOTIDE SEQUENCE</scope>
    <source>
        <strain evidence="1">TMI1499</strain>
    </source>
</reference>
<protein>
    <submittedName>
        <fullName evidence="1">Kinase-like protein</fullName>
    </submittedName>
</protein>
<organism evidence="1 2">
    <name type="scientific">Lentinula aff. lateritia</name>
    <dbReference type="NCBI Taxonomy" id="2804960"/>
    <lineage>
        <taxon>Eukaryota</taxon>
        <taxon>Fungi</taxon>
        <taxon>Dikarya</taxon>
        <taxon>Basidiomycota</taxon>
        <taxon>Agaricomycotina</taxon>
        <taxon>Agaricomycetes</taxon>
        <taxon>Agaricomycetidae</taxon>
        <taxon>Agaricales</taxon>
        <taxon>Marasmiineae</taxon>
        <taxon>Omphalotaceae</taxon>
        <taxon>Lentinula</taxon>
    </lineage>
</organism>
<dbReference type="EMBL" id="MU795199">
    <property type="protein sequence ID" value="KAJ3808767.1"/>
    <property type="molecule type" value="Genomic_DNA"/>
</dbReference>
<evidence type="ECO:0000313" key="2">
    <source>
        <dbReference type="Proteomes" id="UP001163835"/>
    </source>
</evidence>
<comment type="caution">
    <text evidence="1">The sequence shown here is derived from an EMBL/GenBank/DDBJ whole genome shotgun (WGS) entry which is preliminary data.</text>
</comment>
<accession>A0ACC1TVM7</accession>
<evidence type="ECO:0000313" key="1">
    <source>
        <dbReference type="EMBL" id="KAJ3808767.1"/>
    </source>
</evidence>
<proteinExistence type="predicted"/>